<dbReference type="Pfam" id="PF00501">
    <property type="entry name" value="AMP-binding"/>
    <property type="match status" value="1"/>
</dbReference>
<dbReference type="PANTHER" id="PTHR43767">
    <property type="entry name" value="LONG-CHAIN-FATTY-ACID--COA LIGASE"/>
    <property type="match status" value="1"/>
</dbReference>
<evidence type="ECO:0000259" key="4">
    <source>
        <dbReference type="Pfam" id="PF13193"/>
    </source>
</evidence>
<dbReference type="InterPro" id="IPR025110">
    <property type="entry name" value="AMP-bd_C"/>
</dbReference>
<name>A0A6J7IVB9_9ZZZZ</name>
<feature type="domain" description="AMP-binding enzyme C-terminal" evidence="4">
    <location>
        <begin position="447"/>
        <end position="522"/>
    </location>
</feature>
<dbReference type="Pfam" id="PF13193">
    <property type="entry name" value="AMP-binding_C"/>
    <property type="match status" value="1"/>
</dbReference>
<dbReference type="FunFam" id="3.30.300.30:FF:000008">
    <property type="entry name" value="2,3-dihydroxybenzoate-AMP ligase"/>
    <property type="match status" value="1"/>
</dbReference>
<organism evidence="5">
    <name type="scientific">freshwater metagenome</name>
    <dbReference type="NCBI Taxonomy" id="449393"/>
    <lineage>
        <taxon>unclassified sequences</taxon>
        <taxon>metagenomes</taxon>
        <taxon>ecological metagenomes</taxon>
    </lineage>
</organism>
<dbReference type="Gene3D" id="3.40.50.12780">
    <property type="entry name" value="N-terminal domain of ligase-like"/>
    <property type="match status" value="1"/>
</dbReference>
<gene>
    <name evidence="5" type="ORF">UFOPK3674_01372</name>
</gene>
<reference evidence="5" key="1">
    <citation type="submission" date="2020-05" db="EMBL/GenBank/DDBJ databases">
        <authorList>
            <person name="Chiriac C."/>
            <person name="Salcher M."/>
            <person name="Ghai R."/>
            <person name="Kavagutti S V."/>
        </authorList>
    </citation>
    <scope>NUCLEOTIDE SEQUENCE</scope>
</reference>
<dbReference type="EMBL" id="CAFBMX010000006">
    <property type="protein sequence ID" value="CAB4934272.1"/>
    <property type="molecule type" value="Genomic_DNA"/>
</dbReference>
<protein>
    <submittedName>
        <fullName evidence="5">Unannotated protein</fullName>
    </submittedName>
</protein>
<feature type="domain" description="AMP-dependent synthetase/ligase" evidence="3">
    <location>
        <begin position="23"/>
        <end position="397"/>
    </location>
</feature>
<dbReference type="InterPro" id="IPR042099">
    <property type="entry name" value="ANL_N_sf"/>
</dbReference>
<dbReference type="GO" id="GO:0016877">
    <property type="term" value="F:ligase activity, forming carbon-sulfur bonds"/>
    <property type="evidence" value="ECO:0007669"/>
    <property type="project" value="UniProtKB-ARBA"/>
</dbReference>
<evidence type="ECO:0000313" key="5">
    <source>
        <dbReference type="EMBL" id="CAB4934272.1"/>
    </source>
</evidence>
<evidence type="ECO:0000259" key="3">
    <source>
        <dbReference type="Pfam" id="PF00501"/>
    </source>
</evidence>
<dbReference type="SUPFAM" id="SSF56801">
    <property type="entry name" value="Acetyl-CoA synthetase-like"/>
    <property type="match status" value="1"/>
</dbReference>
<dbReference type="InterPro" id="IPR045851">
    <property type="entry name" value="AMP-bd_C_sf"/>
</dbReference>
<comment type="similarity">
    <text evidence="1">Belongs to the ATP-dependent AMP-binding enzyme family.</text>
</comment>
<dbReference type="InterPro" id="IPR000873">
    <property type="entry name" value="AMP-dep_synth/lig_dom"/>
</dbReference>
<dbReference type="PANTHER" id="PTHR43767:SF11">
    <property type="entry name" value="MEDIUM-CHAIN-FATTY-ACID--COA LIGASE"/>
    <property type="match status" value="1"/>
</dbReference>
<dbReference type="CDD" id="cd12119">
    <property type="entry name" value="ttLC_FACS_AlkK_like"/>
    <property type="match status" value="1"/>
</dbReference>
<proteinExistence type="inferred from homology"/>
<dbReference type="InterPro" id="IPR020845">
    <property type="entry name" value="AMP-binding_CS"/>
</dbReference>
<accession>A0A6J7IVB9</accession>
<evidence type="ECO:0000256" key="2">
    <source>
        <dbReference type="ARBA" id="ARBA00022598"/>
    </source>
</evidence>
<dbReference type="PROSITE" id="PS00455">
    <property type="entry name" value="AMP_BINDING"/>
    <property type="match status" value="1"/>
</dbReference>
<dbReference type="Gene3D" id="3.30.300.30">
    <property type="match status" value="1"/>
</dbReference>
<dbReference type="AlphaFoldDB" id="A0A6J7IVB9"/>
<keyword evidence="2" id="KW-0436">Ligase</keyword>
<dbReference type="NCBIfam" id="NF004837">
    <property type="entry name" value="PRK06187.1"/>
    <property type="match status" value="1"/>
</dbReference>
<sequence>MRGLISDVPLSLTHIFGRAERLFPSKRIITAAGGVRRETTYGAWAARTRRLAGVLDALGVSEHGRVGTFAWNSDRHLELYYAAPCSGRVLHTLNIRLFPEQVTYAVNHAADEVIFVDRSLLPIFLPLVSTFETVRHFVVMDDGADHPVPEGPGWLDYEELLAAAEPAELCAQDEQRAAAMCYTSGTTGNPKGVVYSHRAMVLHALGSLGADSLAISERDTVLPVVPMFHANAWGLAHSPVMAGATLVFPGSNLSATAIADLLEHERVTLAAGVPTIWQAVAAELDGRDLSALTRIFSGGAPVPKALSEEYRERIGIPMLQAWGMTEISPIGSVSRVKSTLGDPHDPQLADVRATAGLPVPLIELRIVDQEDGTELPWDGVARGELQATGQWVAAGYYDDARSHESFTADGWLRTGDVATIDAEGYVRLVDRTKDVIKSGGEWISSVELENEIMAHPQVREACVVGVPDERWGERPLACVVPLAPGDLTAEEVRAFLTSRVAKWWLPERIEFIDEVPKTSVGKFDKKALRARFSASAG</sequence>
<dbReference type="InterPro" id="IPR050237">
    <property type="entry name" value="ATP-dep_AMP-bd_enzyme"/>
</dbReference>
<evidence type="ECO:0000256" key="1">
    <source>
        <dbReference type="ARBA" id="ARBA00006432"/>
    </source>
</evidence>